<keyword evidence="1" id="KW-0472">Membrane</keyword>
<keyword evidence="1" id="KW-0812">Transmembrane</keyword>
<feature type="transmembrane region" description="Helical" evidence="1">
    <location>
        <begin position="163"/>
        <end position="184"/>
    </location>
</feature>
<feature type="transmembrane region" description="Helical" evidence="1">
    <location>
        <begin position="12"/>
        <end position="30"/>
    </location>
</feature>
<evidence type="ECO:0008006" key="4">
    <source>
        <dbReference type="Google" id="ProtNLM"/>
    </source>
</evidence>
<dbReference type="RefSeq" id="WP_147631106.1">
    <property type="nucleotide sequence ID" value="NZ_JAJEQE010000008.1"/>
</dbReference>
<comment type="caution">
    <text evidence="2">The sequence shown here is derived from an EMBL/GenBank/DDBJ whole genome shotgun (WGS) entry which is preliminary data.</text>
</comment>
<organism evidence="2 3">
    <name type="scientific">Hominisplanchenecus faecis</name>
    <dbReference type="NCBI Taxonomy" id="2885351"/>
    <lineage>
        <taxon>Bacteria</taxon>
        <taxon>Bacillati</taxon>
        <taxon>Bacillota</taxon>
        <taxon>Clostridia</taxon>
        <taxon>Lachnospirales</taxon>
        <taxon>Lachnospiraceae</taxon>
        <taxon>Hominisplanchenecus</taxon>
    </lineage>
</organism>
<reference evidence="2 3" key="1">
    <citation type="submission" date="2021-10" db="EMBL/GenBank/DDBJ databases">
        <title>Anaerobic single-cell dispensing facilitates the cultivation of human gut bacteria.</title>
        <authorList>
            <person name="Afrizal A."/>
        </authorList>
    </citation>
    <scope>NUCLEOTIDE SEQUENCE [LARGE SCALE GENOMIC DNA]</scope>
    <source>
        <strain evidence="2 3">CLA-AA-H246</strain>
    </source>
</reference>
<sequence length="197" mass="22194">MRLKKPDQKFLLLCAISMLTGILAGIFLAVKCRTGNGAAGIFSPYYLKEYAYLDIDRRKLMLIVAKERGKWLLLLWALGFSTVGRFCIYLFPAVWGVIGTLFLAQAFASMGIAGIGLGLLFQVPQILIYVPLFLWMMEEADKKSRQFAYLRKIGTAGKNNRRYFLCFFVALSVLFLGILTESYAGSGLVQMILRIVY</sequence>
<proteinExistence type="predicted"/>
<keyword evidence="1" id="KW-1133">Transmembrane helix</keyword>
<evidence type="ECO:0000313" key="2">
    <source>
        <dbReference type="EMBL" id="MCC2148388.1"/>
    </source>
</evidence>
<accession>A0ABS8ET92</accession>
<name>A0ABS8ET92_9FIRM</name>
<dbReference type="EMBL" id="JAJEQE010000008">
    <property type="protein sequence ID" value="MCC2148388.1"/>
    <property type="molecule type" value="Genomic_DNA"/>
</dbReference>
<feature type="transmembrane region" description="Helical" evidence="1">
    <location>
        <begin position="110"/>
        <end position="135"/>
    </location>
</feature>
<protein>
    <recommendedName>
        <fullName evidence="4">Stage II sporulation protein M</fullName>
    </recommendedName>
</protein>
<gene>
    <name evidence="2" type="ORF">LKD42_03845</name>
</gene>
<evidence type="ECO:0000313" key="3">
    <source>
        <dbReference type="Proteomes" id="UP001299235"/>
    </source>
</evidence>
<dbReference type="Proteomes" id="UP001299235">
    <property type="component" value="Unassembled WGS sequence"/>
</dbReference>
<keyword evidence="3" id="KW-1185">Reference proteome</keyword>
<evidence type="ECO:0000256" key="1">
    <source>
        <dbReference type="SAM" id="Phobius"/>
    </source>
</evidence>
<feature type="transmembrane region" description="Helical" evidence="1">
    <location>
        <begin position="73"/>
        <end position="98"/>
    </location>
</feature>